<reference evidence="9 10" key="2">
    <citation type="submission" date="2019-05" db="EMBL/GenBank/DDBJ databases">
        <title>Genome evolution of the obligate endosymbiont Buchnera aphidicola.</title>
        <authorList>
            <person name="Moran N.A."/>
        </authorList>
    </citation>
    <scope>NUCLEOTIDE SEQUENCE [LARGE SCALE GENOMIC DNA]</scope>
    <source>
        <strain evidence="9 10">Tca</strain>
    </source>
</reference>
<evidence type="ECO:0000256" key="4">
    <source>
        <dbReference type="ARBA" id="ARBA00022692"/>
    </source>
</evidence>
<evidence type="ECO:0000256" key="1">
    <source>
        <dbReference type="ARBA" id="ARBA00004651"/>
    </source>
</evidence>
<evidence type="ECO:0000256" key="6">
    <source>
        <dbReference type="ARBA" id="ARBA00023136"/>
    </source>
</evidence>
<feature type="transmembrane region" description="Helical" evidence="7">
    <location>
        <begin position="217"/>
        <end position="237"/>
    </location>
</feature>
<dbReference type="Pfam" id="PF09335">
    <property type="entry name" value="VTT_dom"/>
    <property type="match status" value="1"/>
</dbReference>
<protein>
    <submittedName>
        <fullName evidence="9">DedA family protein</fullName>
    </submittedName>
</protein>
<evidence type="ECO:0000256" key="2">
    <source>
        <dbReference type="ARBA" id="ARBA00010792"/>
    </source>
</evidence>
<keyword evidence="5 7" id="KW-1133">Transmembrane helix</keyword>
<accession>A0A4D6YF30</accession>
<feature type="domain" description="VTT" evidence="8">
    <location>
        <begin position="36"/>
        <end position="159"/>
    </location>
</feature>
<keyword evidence="3 7" id="KW-1003">Cell membrane</keyword>
<keyword evidence="10" id="KW-1185">Reference proteome</keyword>
<organism evidence="9 10">
    <name type="scientific">Buchnera aphidicola</name>
    <name type="common">Thelaxes californica</name>
    <dbReference type="NCBI Taxonomy" id="1315998"/>
    <lineage>
        <taxon>Bacteria</taxon>
        <taxon>Pseudomonadati</taxon>
        <taxon>Pseudomonadota</taxon>
        <taxon>Gammaproteobacteria</taxon>
        <taxon>Enterobacterales</taxon>
        <taxon>Erwiniaceae</taxon>
        <taxon>Buchnera</taxon>
    </lineage>
</organism>
<dbReference type="EMBL" id="CP034852">
    <property type="protein sequence ID" value="QCI26663.1"/>
    <property type="molecule type" value="Genomic_DNA"/>
</dbReference>
<feature type="transmembrane region" description="Helical" evidence="7">
    <location>
        <begin position="57"/>
        <end position="79"/>
    </location>
</feature>
<feature type="transmembrane region" description="Helical" evidence="7">
    <location>
        <begin position="178"/>
        <end position="197"/>
    </location>
</feature>
<feature type="transmembrane region" description="Helical" evidence="7">
    <location>
        <begin position="12"/>
        <end position="45"/>
    </location>
</feature>
<gene>
    <name evidence="9" type="ORF">D9V80_00575</name>
</gene>
<keyword evidence="4 7" id="KW-0812">Transmembrane</keyword>
<dbReference type="OrthoDB" id="9780918at2"/>
<feature type="transmembrane region" description="Helical" evidence="7">
    <location>
        <begin position="140"/>
        <end position="166"/>
    </location>
</feature>
<evidence type="ECO:0000313" key="9">
    <source>
        <dbReference type="EMBL" id="QCI26663.1"/>
    </source>
</evidence>
<feature type="transmembrane region" description="Helical" evidence="7">
    <location>
        <begin position="100"/>
        <end position="120"/>
    </location>
</feature>
<dbReference type="PANTHER" id="PTHR30353">
    <property type="entry name" value="INNER MEMBRANE PROTEIN DEDA-RELATED"/>
    <property type="match status" value="1"/>
</dbReference>
<evidence type="ECO:0000256" key="3">
    <source>
        <dbReference type="ARBA" id="ARBA00022475"/>
    </source>
</evidence>
<reference evidence="9 10" key="1">
    <citation type="submission" date="2018-12" db="EMBL/GenBank/DDBJ databases">
        <authorList>
            <person name="Chong R.A."/>
        </authorList>
    </citation>
    <scope>NUCLEOTIDE SEQUENCE [LARGE SCALE GENOMIC DNA]</scope>
    <source>
        <strain evidence="9 10">Tca</strain>
    </source>
</reference>
<sequence>MESWLIYLKSQPTGYSILIIGIISFAESLLIISFLFPSIVFMTAIGTLIGNRQLNLYSAWFGSTIGCLFGDWLSYYIGWKFKKWLNNLFLFQKYQTIFRLTKSALYQYSVLTILIGRFIGPTRPIISIISGMLQLPIKKFFLPNIVACILWPILYFLPGIVAGITINNPELIAKKDNFKILLIFIFLINIIGIWFFWRWWKAHKYQQLLFSLTVKTTFWISCILCLIGILGIILIQFHPKMYIFRTLLWKIFFSPTIQNHDETLNN</sequence>
<dbReference type="AlphaFoldDB" id="A0A4D6YF30"/>
<keyword evidence="6 7" id="KW-0472">Membrane</keyword>
<evidence type="ECO:0000256" key="7">
    <source>
        <dbReference type="RuleBase" id="RU367016"/>
    </source>
</evidence>
<comment type="similarity">
    <text evidence="2 7">Belongs to the DedA family.</text>
</comment>
<evidence type="ECO:0000259" key="8">
    <source>
        <dbReference type="Pfam" id="PF09335"/>
    </source>
</evidence>
<dbReference type="Proteomes" id="UP000298782">
    <property type="component" value="Chromosome"/>
</dbReference>
<evidence type="ECO:0000313" key="10">
    <source>
        <dbReference type="Proteomes" id="UP000298782"/>
    </source>
</evidence>
<dbReference type="InterPro" id="IPR032818">
    <property type="entry name" value="DedA-like"/>
</dbReference>
<evidence type="ECO:0000256" key="5">
    <source>
        <dbReference type="ARBA" id="ARBA00022989"/>
    </source>
</evidence>
<dbReference type="InterPro" id="IPR032816">
    <property type="entry name" value="VTT_dom"/>
</dbReference>
<dbReference type="PANTHER" id="PTHR30353:SF15">
    <property type="entry name" value="INNER MEMBRANE PROTEIN YABI"/>
    <property type="match status" value="1"/>
</dbReference>
<dbReference type="RefSeq" id="WP_158353205.1">
    <property type="nucleotide sequence ID" value="NZ_CP034852.1"/>
</dbReference>
<comment type="subcellular location">
    <subcellularLocation>
        <location evidence="1 7">Cell membrane</location>
        <topology evidence="1 7">Multi-pass membrane protein</topology>
    </subcellularLocation>
</comment>
<name>A0A4D6YF30_9GAMM</name>
<proteinExistence type="inferred from homology"/>
<dbReference type="GO" id="GO:0005886">
    <property type="term" value="C:plasma membrane"/>
    <property type="evidence" value="ECO:0007669"/>
    <property type="project" value="UniProtKB-SubCell"/>
</dbReference>